<proteinExistence type="predicted"/>
<name>A0A0D2FV78_9EURO</name>
<organism evidence="2 3">
    <name type="scientific">Phialophora macrospora</name>
    <dbReference type="NCBI Taxonomy" id="1851006"/>
    <lineage>
        <taxon>Eukaryota</taxon>
        <taxon>Fungi</taxon>
        <taxon>Dikarya</taxon>
        <taxon>Ascomycota</taxon>
        <taxon>Pezizomycotina</taxon>
        <taxon>Eurotiomycetes</taxon>
        <taxon>Chaetothyriomycetidae</taxon>
        <taxon>Chaetothyriales</taxon>
        <taxon>Herpotrichiellaceae</taxon>
        <taxon>Phialophora</taxon>
    </lineage>
</organism>
<gene>
    <name evidence="2" type="ORF">PV04_00585</name>
</gene>
<evidence type="ECO:0000313" key="2">
    <source>
        <dbReference type="EMBL" id="KIW72388.1"/>
    </source>
</evidence>
<evidence type="ECO:0000256" key="1">
    <source>
        <dbReference type="SAM" id="MobiDB-lite"/>
    </source>
</evidence>
<dbReference type="Proteomes" id="UP000054266">
    <property type="component" value="Unassembled WGS sequence"/>
</dbReference>
<feature type="region of interest" description="Disordered" evidence="1">
    <location>
        <begin position="132"/>
        <end position="166"/>
    </location>
</feature>
<dbReference type="PANTHER" id="PTHR40635:SF1">
    <property type="match status" value="1"/>
</dbReference>
<accession>A0A0D2FV78</accession>
<evidence type="ECO:0000313" key="3">
    <source>
        <dbReference type="Proteomes" id="UP000054266"/>
    </source>
</evidence>
<reference evidence="2 3" key="1">
    <citation type="submission" date="2015-01" db="EMBL/GenBank/DDBJ databases">
        <title>The Genome Sequence of Capronia semiimmersa CBS27337.</title>
        <authorList>
            <consortium name="The Broad Institute Genomics Platform"/>
            <person name="Cuomo C."/>
            <person name="de Hoog S."/>
            <person name="Gorbushina A."/>
            <person name="Stielow B."/>
            <person name="Teixiera M."/>
            <person name="Abouelleil A."/>
            <person name="Chapman S.B."/>
            <person name="Priest M."/>
            <person name="Young S.K."/>
            <person name="Wortman J."/>
            <person name="Nusbaum C."/>
            <person name="Birren B."/>
        </authorList>
    </citation>
    <scope>NUCLEOTIDE SEQUENCE [LARGE SCALE GENOMIC DNA]</scope>
    <source>
        <strain evidence="2 3">CBS 27337</strain>
    </source>
</reference>
<keyword evidence="3" id="KW-1185">Reference proteome</keyword>
<dbReference type="PANTHER" id="PTHR40635">
    <property type="match status" value="1"/>
</dbReference>
<dbReference type="EMBL" id="KN846956">
    <property type="protein sequence ID" value="KIW72388.1"/>
    <property type="molecule type" value="Genomic_DNA"/>
</dbReference>
<sequence length="229" mass="26277">MRWTSAMAPIRRYLRISKYSALECRIFLENPADERRWLLNENSPALPRIFEAVKPYVLPKLREETERAKGKGKKKKSIKDVVKQDDFEVSIFLTEINTRHSLIIKNKTFKERAPRKSNNGNKMTGAIMVRDEDEEDGDNLGDIPAVEDPDSDDHEPGTGGDLDFGEQDDKKRLAFDTTYEGFSIWGRVLCLFIERRGVAGKKQPELQGNSQALMQDWIQSTQEQKDGDL</sequence>
<protein>
    <submittedName>
        <fullName evidence="2">Uncharacterized protein</fullName>
    </submittedName>
</protein>
<dbReference type="AlphaFoldDB" id="A0A0D2FV78"/>
<dbReference type="HOGENOM" id="CLU_066070_0_0_1"/>
<feature type="compositionally biased region" description="Acidic residues" evidence="1">
    <location>
        <begin position="132"/>
        <end position="153"/>
    </location>
</feature>